<dbReference type="SUPFAM" id="SSF88723">
    <property type="entry name" value="PIN domain-like"/>
    <property type="match status" value="1"/>
</dbReference>
<dbReference type="NCBIfam" id="TIGR00305">
    <property type="entry name" value="putative toxin-antitoxin system toxin component, PIN family"/>
    <property type="match status" value="1"/>
</dbReference>
<reference evidence="2" key="1">
    <citation type="submission" date="2021-02" db="EMBL/GenBank/DDBJ databases">
        <title>Metagenome analyses of Stigonema ocellatum DSM 106950, Chlorogloea purpurea SAG 13.99 and Gomphosphaeria aponina DSM 107014.</title>
        <authorList>
            <person name="Marter P."/>
            <person name="Huang S."/>
        </authorList>
    </citation>
    <scope>NUCLEOTIDE SEQUENCE</scope>
    <source>
        <strain evidence="2">JP213</strain>
    </source>
</reference>
<evidence type="ECO:0000313" key="2">
    <source>
        <dbReference type="EMBL" id="MBR8827960.1"/>
    </source>
</evidence>
<dbReference type="InterPro" id="IPR002716">
    <property type="entry name" value="PIN_dom"/>
</dbReference>
<proteinExistence type="predicted"/>
<dbReference type="PANTHER" id="PTHR34610:SF3">
    <property type="entry name" value="SSL7007 PROTEIN"/>
    <property type="match status" value="1"/>
</dbReference>
<organism evidence="2 3">
    <name type="scientific">Gomphosphaeria aponina SAG 52.96 = DSM 107014</name>
    <dbReference type="NCBI Taxonomy" id="1521640"/>
    <lineage>
        <taxon>Bacteria</taxon>
        <taxon>Bacillati</taxon>
        <taxon>Cyanobacteriota</taxon>
        <taxon>Cyanophyceae</taxon>
        <taxon>Oscillatoriophycideae</taxon>
        <taxon>Chroococcales</taxon>
        <taxon>Gomphosphaeriaceae</taxon>
        <taxon>Gomphosphaeria</taxon>
    </lineage>
</organism>
<name>A0A941GR14_9CHRO</name>
<evidence type="ECO:0000259" key="1">
    <source>
        <dbReference type="Pfam" id="PF13470"/>
    </source>
</evidence>
<comment type="caution">
    <text evidence="2">The sequence shown here is derived from an EMBL/GenBank/DDBJ whole genome shotgun (WGS) entry which is preliminary data.</text>
</comment>
<dbReference type="InterPro" id="IPR029060">
    <property type="entry name" value="PIN-like_dom_sf"/>
</dbReference>
<dbReference type="EMBL" id="JADQBC010000049">
    <property type="protein sequence ID" value="MBR8827960.1"/>
    <property type="molecule type" value="Genomic_DNA"/>
</dbReference>
<dbReference type="InterPro" id="IPR002850">
    <property type="entry name" value="PIN_toxin-like"/>
</dbReference>
<dbReference type="AlphaFoldDB" id="A0A941GR14"/>
<accession>A0A941GR14</accession>
<dbReference type="Pfam" id="PF13470">
    <property type="entry name" value="PIN_3"/>
    <property type="match status" value="1"/>
</dbReference>
<feature type="domain" description="PIN" evidence="1">
    <location>
        <begin position="5"/>
        <end position="112"/>
    </location>
</feature>
<dbReference type="PANTHER" id="PTHR34610">
    <property type="entry name" value="SSL7007 PROTEIN"/>
    <property type="match status" value="1"/>
</dbReference>
<protein>
    <submittedName>
        <fullName evidence="2">Toxin-antitoxin system toxin component, PIN family</fullName>
    </submittedName>
</protein>
<gene>
    <name evidence="2" type="ORF">DSM107014_08680</name>
</gene>
<sequence length="143" mass="15918">MPLIVVFDTNILLSALLSPTSNPSKCLQLARSGIIQSVTCQEIIDEFAEKLTVKFKYSPNESQEIISQFLHYSKTIQITNTLNVVEKDADDNKIIECAIVGLANYIITGDKKHLLPIGNYQGISIVNGTNFLQILMSNNQKFN</sequence>
<evidence type="ECO:0000313" key="3">
    <source>
        <dbReference type="Proteomes" id="UP000767446"/>
    </source>
</evidence>
<dbReference type="Proteomes" id="UP000767446">
    <property type="component" value="Unassembled WGS sequence"/>
</dbReference>